<sequence>MNRVTRNSLIAIAAASGAMAVAGPVYADSAADGTAVGSPGAVSGNTLQLPVSVPVNACGNTVNVVGLLNPAFGNRCANVGHGGSGKGHSAGSSTSGGATAQSGTHGSAGVISGNGVQLPVDLPVNVSGNTVDVVGIGNPVFGNTSVNESHPRPEPTKPAPPRHVEPPAKPHTPPVKHTAPPKPAPVVEHQTVDTLAHTGAGNPWAPAAMGAVSLLGGTLLYRRFRTRTARQEA</sequence>
<dbReference type="EMBL" id="JANUGP010000011">
    <property type="protein sequence ID" value="MCS0602812.1"/>
    <property type="molecule type" value="Genomic_DNA"/>
</dbReference>
<feature type="region of interest" description="Disordered" evidence="8">
    <location>
        <begin position="82"/>
        <end position="110"/>
    </location>
</feature>
<name>A0ABT2B2U4_9ACTN</name>
<feature type="transmembrane region" description="Helical" evidence="9">
    <location>
        <begin position="204"/>
        <end position="221"/>
    </location>
</feature>
<feature type="domain" description="Chaplin" evidence="11">
    <location>
        <begin position="107"/>
        <end position="147"/>
    </location>
</feature>
<dbReference type="RefSeq" id="WP_258779326.1">
    <property type="nucleotide sequence ID" value="NZ_JANUGP010000011.1"/>
</dbReference>
<dbReference type="Pfam" id="PF03777">
    <property type="entry name" value="ChpA-C"/>
    <property type="match status" value="2"/>
</dbReference>
<evidence type="ECO:0000256" key="7">
    <source>
        <dbReference type="PROSITE-ProRule" id="PRU01232"/>
    </source>
</evidence>
<evidence type="ECO:0000256" key="5">
    <source>
        <dbReference type="ARBA" id="ARBA00022889"/>
    </source>
</evidence>
<protein>
    <submittedName>
        <fullName evidence="12">Chaplin</fullName>
    </submittedName>
</protein>
<evidence type="ECO:0000256" key="4">
    <source>
        <dbReference type="ARBA" id="ARBA00022729"/>
    </source>
</evidence>
<evidence type="ECO:0000259" key="11">
    <source>
        <dbReference type="PROSITE" id="PS51884"/>
    </source>
</evidence>
<proteinExistence type="predicted"/>
<evidence type="ECO:0000256" key="2">
    <source>
        <dbReference type="ARBA" id="ARBA00022512"/>
    </source>
</evidence>
<dbReference type="InterPro" id="IPR005528">
    <property type="entry name" value="ChpA-H"/>
</dbReference>
<feature type="domain" description="Chaplin" evidence="11">
    <location>
        <begin position="38"/>
        <end position="78"/>
    </location>
</feature>
<evidence type="ECO:0000256" key="3">
    <source>
        <dbReference type="ARBA" id="ARBA00022525"/>
    </source>
</evidence>
<keyword evidence="13" id="KW-1185">Reference proteome</keyword>
<evidence type="ECO:0000313" key="13">
    <source>
        <dbReference type="Proteomes" id="UP001205612"/>
    </source>
</evidence>
<gene>
    <name evidence="12" type="ORF">NX794_16560</name>
</gene>
<evidence type="ECO:0000313" key="12">
    <source>
        <dbReference type="EMBL" id="MCS0602812.1"/>
    </source>
</evidence>
<keyword evidence="4 10" id="KW-0732">Signal</keyword>
<dbReference type="PROSITE" id="PS51884">
    <property type="entry name" value="CHAPLIN"/>
    <property type="match status" value="2"/>
</dbReference>
<dbReference type="Proteomes" id="UP001205612">
    <property type="component" value="Unassembled WGS sequence"/>
</dbReference>
<keyword evidence="9" id="KW-0812">Transmembrane</keyword>
<organism evidence="12 13">
    <name type="scientific">Streptomyces pyxinicus</name>
    <dbReference type="NCBI Taxonomy" id="2970331"/>
    <lineage>
        <taxon>Bacteria</taxon>
        <taxon>Bacillati</taxon>
        <taxon>Actinomycetota</taxon>
        <taxon>Actinomycetes</taxon>
        <taxon>Kitasatosporales</taxon>
        <taxon>Streptomycetaceae</taxon>
        <taxon>Streptomyces</taxon>
    </lineage>
</organism>
<evidence type="ECO:0000256" key="9">
    <source>
        <dbReference type="SAM" id="Phobius"/>
    </source>
</evidence>
<evidence type="ECO:0000256" key="8">
    <source>
        <dbReference type="SAM" id="MobiDB-lite"/>
    </source>
</evidence>
<dbReference type="NCBIfam" id="TIGR01167">
    <property type="entry name" value="LPXTG_anchor"/>
    <property type="match status" value="1"/>
</dbReference>
<comment type="subcellular location">
    <subcellularLocation>
        <location evidence="1">Secreted</location>
        <location evidence="1">Cell wall</location>
    </subcellularLocation>
</comment>
<keyword evidence="5" id="KW-0130">Cell adhesion</keyword>
<feature type="chain" id="PRO_5045091947" evidence="10">
    <location>
        <begin position="28"/>
        <end position="233"/>
    </location>
</feature>
<keyword evidence="9" id="KW-0472">Membrane</keyword>
<feature type="region of interest" description="Disordered" evidence="8">
    <location>
        <begin position="142"/>
        <end position="183"/>
    </location>
</feature>
<keyword evidence="6 7" id="KW-0034">Amyloid</keyword>
<reference evidence="12 13" key="1">
    <citation type="submission" date="2022-08" db="EMBL/GenBank/DDBJ databases">
        <authorList>
            <person name="Somphong A."/>
            <person name="Phongsopitanun W."/>
        </authorList>
    </citation>
    <scope>NUCLEOTIDE SEQUENCE [LARGE SCALE GENOMIC DNA]</scope>
    <source>
        <strain evidence="12 13">LP11</strain>
    </source>
</reference>
<feature type="compositionally biased region" description="Low complexity" evidence="8">
    <location>
        <begin position="89"/>
        <end position="109"/>
    </location>
</feature>
<accession>A0ABT2B2U4</accession>
<evidence type="ECO:0000256" key="10">
    <source>
        <dbReference type="SAM" id="SignalP"/>
    </source>
</evidence>
<keyword evidence="2" id="KW-0134">Cell wall</keyword>
<keyword evidence="3" id="KW-0964">Secreted</keyword>
<evidence type="ECO:0000256" key="1">
    <source>
        <dbReference type="ARBA" id="ARBA00004191"/>
    </source>
</evidence>
<feature type="signal peptide" evidence="10">
    <location>
        <begin position="1"/>
        <end position="27"/>
    </location>
</feature>
<keyword evidence="9" id="KW-1133">Transmembrane helix</keyword>
<evidence type="ECO:0000256" key="6">
    <source>
        <dbReference type="ARBA" id="ARBA00023087"/>
    </source>
</evidence>
<comment type="caution">
    <text evidence="12">The sequence shown here is derived from an EMBL/GenBank/DDBJ whole genome shotgun (WGS) entry which is preliminary data.</text>
</comment>